<dbReference type="Gene3D" id="1.10.10.60">
    <property type="entry name" value="Homeodomain-like"/>
    <property type="match status" value="1"/>
</dbReference>
<feature type="compositionally biased region" description="Low complexity" evidence="1">
    <location>
        <begin position="61"/>
        <end position="72"/>
    </location>
</feature>
<feature type="domain" description="Insertion element IS150 protein InsJ-like helix-turn-helix" evidence="2">
    <location>
        <begin position="4"/>
        <end position="40"/>
    </location>
</feature>
<protein>
    <recommendedName>
        <fullName evidence="2">Insertion element IS150 protein InsJ-like helix-turn-helix domain-containing protein</fullName>
    </recommendedName>
</protein>
<accession>A0A4U3L5V5</accession>
<keyword evidence="4" id="KW-1185">Reference proteome</keyword>
<dbReference type="RefSeq" id="WP_137260925.1">
    <property type="nucleotide sequence ID" value="NZ_SZQL01000003.1"/>
</dbReference>
<feature type="region of interest" description="Disordered" evidence="1">
    <location>
        <begin position="55"/>
        <end position="74"/>
    </location>
</feature>
<dbReference type="SUPFAM" id="SSF46689">
    <property type="entry name" value="Homeodomain-like"/>
    <property type="match status" value="1"/>
</dbReference>
<reference evidence="3 4" key="1">
    <citation type="submission" date="2019-05" db="EMBL/GenBank/DDBJ databases">
        <title>Panacibacter sp. strain 17mud1-8 Genome sequencing and assembly.</title>
        <authorList>
            <person name="Chhetri G."/>
        </authorList>
    </citation>
    <scope>NUCLEOTIDE SEQUENCE [LARGE SCALE GENOMIC DNA]</scope>
    <source>
        <strain evidence="3 4">17mud1-8</strain>
    </source>
</reference>
<proteinExistence type="predicted"/>
<organism evidence="3 4">
    <name type="scientific">Ilyomonas limi</name>
    <dbReference type="NCBI Taxonomy" id="2575867"/>
    <lineage>
        <taxon>Bacteria</taxon>
        <taxon>Pseudomonadati</taxon>
        <taxon>Bacteroidota</taxon>
        <taxon>Chitinophagia</taxon>
        <taxon>Chitinophagales</taxon>
        <taxon>Chitinophagaceae</taxon>
        <taxon>Ilyomonas</taxon>
    </lineage>
</organism>
<comment type="caution">
    <text evidence="3">The sequence shown here is derived from an EMBL/GenBank/DDBJ whole genome shotgun (WGS) entry which is preliminary data.</text>
</comment>
<dbReference type="Pfam" id="PF13518">
    <property type="entry name" value="HTH_28"/>
    <property type="match status" value="1"/>
</dbReference>
<gene>
    <name evidence="3" type="ORF">FC093_06435</name>
</gene>
<dbReference type="Proteomes" id="UP000305848">
    <property type="component" value="Unassembled WGS sequence"/>
</dbReference>
<evidence type="ECO:0000313" key="4">
    <source>
        <dbReference type="Proteomes" id="UP000305848"/>
    </source>
</evidence>
<evidence type="ECO:0000256" key="1">
    <source>
        <dbReference type="SAM" id="MobiDB-lite"/>
    </source>
</evidence>
<evidence type="ECO:0000313" key="3">
    <source>
        <dbReference type="EMBL" id="TKK70380.1"/>
    </source>
</evidence>
<dbReference type="InterPro" id="IPR009057">
    <property type="entry name" value="Homeodomain-like_sf"/>
</dbReference>
<dbReference type="EMBL" id="SZQL01000003">
    <property type="protein sequence ID" value="TKK70380.1"/>
    <property type="molecule type" value="Genomic_DNA"/>
</dbReference>
<evidence type="ECO:0000259" key="2">
    <source>
        <dbReference type="Pfam" id="PF13518"/>
    </source>
</evidence>
<sequence length="120" mass="13463">MDLKTQIIQEYLTQGGGFRQLAEKYGISRTTICKWVAIYQGIHNLPPSEKQLKYATASMNSSPKKPTATSSTEEALQQKIAALEKQLQWEKLHAEALDTMINIAEKDLNISIRKKSGAQQ</sequence>
<dbReference type="AlphaFoldDB" id="A0A4U3L5V5"/>
<name>A0A4U3L5V5_9BACT</name>
<dbReference type="OrthoDB" id="675129at2"/>
<dbReference type="InterPro" id="IPR055247">
    <property type="entry name" value="InsJ-like_HTH"/>
</dbReference>